<proteinExistence type="predicted"/>
<keyword evidence="3" id="KW-1185">Reference proteome</keyword>
<dbReference type="EMBL" id="QLII01000001">
    <property type="protein sequence ID" value="RAI77291.1"/>
    <property type="molecule type" value="Genomic_DNA"/>
</dbReference>
<keyword evidence="1" id="KW-1133">Transmembrane helix</keyword>
<keyword evidence="1" id="KW-0812">Transmembrane</keyword>
<name>A0A327NPF9_9BACT</name>
<dbReference type="Proteomes" id="UP000249016">
    <property type="component" value="Unassembled WGS sequence"/>
</dbReference>
<keyword evidence="1" id="KW-0472">Membrane</keyword>
<dbReference type="AlphaFoldDB" id="A0A327NPF9"/>
<protein>
    <submittedName>
        <fullName evidence="2">Uncharacterized protein</fullName>
    </submittedName>
</protein>
<feature type="transmembrane region" description="Helical" evidence="1">
    <location>
        <begin position="31"/>
        <end position="50"/>
    </location>
</feature>
<reference evidence="2 3" key="1">
    <citation type="submission" date="2018-06" db="EMBL/GenBank/DDBJ databases">
        <title>Spirosoma sp. HMF3257 Genome sequencing and assembly.</title>
        <authorList>
            <person name="Kang H."/>
            <person name="Cha I."/>
            <person name="Kim H."/>
            <person name="Kang J."/>
            <person name="Joh K."/>
        </authorList>
    </citation>
    <scope>NUCLEOTIDE SEQUENCE [LARGE SCALE GENOMIC DNA]</scope>
    <source>
        <strain evidence="2 3">HMF3257</strain>
    </source>
</reference>
<evidence type="ECO:0000313" key="3">
    <source>
        <dbReference type="Proteomes" id="UP000249016"/>
    </source>
</evidence>
<comment type="caution">
    <text evidence="2">The sequence shown here is derived from an EMBL/GenBank/DDBJ whole genome shotgun (WGS) entry which is preliminary data.</text>
</comment>
<sequence>MANWHKANVNVIQVMPLPNQSTVAVALKGKVIQVVLFLCYSFGWISRYFMALAKLARFSMLSPAF</sequence>
<organism evidence="2 3">
    <name type="scientific">Spirosoma telluris</name>
    <dbReference type="NCBI Taxonomy" id="2183553"/>
    <lineage>
        <taxon>Bacteria</taxon>
        <taxon>Pseudomonadati</taxon>
        <taxon>Bacteroidota</taxon>
        <taxon>Cytophagia</taxon>
        <taxon>Cytophagales</taxon>
        <taxon>Cytophagaceae</taxon>
        <taxon>Spirosoma</taxon>
    </lineage>
</organism>
<gene>
    <name evidence="2" type="ORF">HMF3257_29560</name>
</gene>
<evidence type="ECO:0000256" key="1">
    <source>
        <dbReference type="SAM" id="Phobius"/>
    </source>
</evidence>
<accession>A0A327NPF9</accession>
<evidence type="ECO:0000313" key="2">
    <source>
        <dbReference type="EMBL" id="RAI77291.1"/>
    </source>
</evidence>